<organism evidence="6 7">
    <name type="scientific">Aquimarina spongiae</name>
    <dbReference type="NCBI Taxonomy" id="570521"/>
    <lineage>
        <taxon>Bacteria</taxon>
        <taxon>Pseudomonadati</taxon>
        <taxon>Bacteroidota</taxon>
        <taxon>Flavobacteriia</taxon>
        <taxon>Flavobacteriales</taxon>
        <taxon>Flavobacteriaceae</taxon>
        <taxon>Aquimarina</taxon>
    </lineage>
</organism>
<protein>
    <submittedName>
        <fullName evidence="6">D-lactate dehydrogenase</fullName>
    </submittedName>
</protein>
<dbReference type="RefSeq" id="WP_073318166.1">
    <property type="nucleotide sequence ID" value="NZ_FQYP01000007.1"/>
</dbReference>
<dbReference type="PANTHER" id="PTHR43026:SF1">
    <property type="entry name" value="2-HYDROXYACID DEHYDROGENASE HOMOLOG 1-RELATED"/>
    <property type="match status" value="1"/>
</dbReference>
<dbReference type="SUPFAM" id="SSF51735">
    <property type="entry name" value="NAD(P)-binding Rossmann-fold domains"/>
    <property type="match status" value="1"/>
</dbReference>
<dbReference type="GO" id="GO:0008720">
    <property type="term" value="F:D-lactate dehydrogenase (NAD+) activity"/>
    <property type="evidence" value="ECO:0007669"/>
    <property type="project" value="TreeGrafter"/>
</dbReference>
<keyword evidence="3" id="KW-0560">Oxidoreductase</keyword>
<dbReference type="PANTHER" id="PTHR43026">
    <property type="entry name" value="2-HYDROXYACID DEHYDROGENASE HOMOLOG 1-RELATED"/>
    <property type="match status" value="1"/>
</dbReference>
<name>A0A1M6I923_9FLAO</name>
<evidence type="ECO:0000313" key="7">
    <source>
        <dbReference type="Proteomes" id="UP000184432"/>
    </source>
</evidence>
<dbReference type="OrthoDB" id="9777288at2"/>
<evidence type="ECO:0000256" key="1">
    <source>
        <dbReference type="ARBA" id="ARBA00005854"/>
    </source>
</evidence>
<dbReference type="STRING" id="570521.SAMN04488508_107189"/>
<dbReference type="GO" id="GO:0051287">
    <property type="term" value="F:NAD binding"/>
    <property type="evidence" value="ECO:0007669"/>
    <property type="project" value="InterPro"/>
</dbReference>
<dbReference type="SUPFAM" id="SSF52283">
    <property type="entry name" value="Formate/glycerate dehydrogenase catalytic domain-like"/>
    <property type="match status" value="1"/>
</dbReference>
<evidence type="ECO:0000259" key="4">
    <source>
        <dbReference type="Pfam" id="PF00389"/>
    </source>
</evidence>
<dbReference type="InterPro" id="IPR006139">
    <property type="entry name" value="D-isomer_2_OHA_DH_cat_dom"/>
</dbReference>
<keyword evidence="2" id="KW-0520">NAD</keyword>
<dbReference type="CDD" id="cd12183">
    <property type="entry name" value="LDH_like_2"/>
    <property type="match status" value="1"/>
</dbReference>
<keyword evidence="7" id="KW-1185">Reference proteome</keyword>
<accession>A0A1M6I923</accession>
<proteinExistence type="inferred from homology"/>
<feature type="domain" description="D-isomer specific 2-hydroxyacid dehydrogenase NAD-binding" evidence="5">
    <location>
        <begin position="109"/>
        <end position="297"/>
    </location>
</feature>
<dbReference type="Proteomes" id="UP000184432">
    <property type="component" value="Unassembled WGS sequence"/>
</dbReference>
<evidence type="ECO:0000259" key="5">
    <source>
        <dbReference type="Pfam" id="PF02826"/>
    </source>
</evidence>
<evidence type="ECO:0000256" key="3">
    <source>
        <dbReference type="RuleBase" id="RU003719"/>
    </source>
</evidence>
<dbReference type="Pfam" id="PF00389">
    <property type="entry name" value="2-Hacid_dh"/>
    <property type="match status" value="1"/>
</dbReference>
<sequence>MKILIYSAKDFEIPFLEKANNEVHQVKYIPDRLTDQTAILALGFDAISIFSADDASSKVLGLLKDFGIKFIALRSTGYDNVNLAKAKKIGMKVANAAGYSPYAIAEHAVGLLLALNRKLILSNTQVQNFNFSLSNLVGFDLYQKTVGIIGMGRIGKTIAKIMNGFGCQIIAFDPNKDLDFAEQFNVEYLDLEQVYHHSDMIFLSTPLTSQTHYLIDQKAIEQMKREVVLINVARGAVVHTKELIEALSAKRLKAYGTDVYEFENGLFFYDHSQNTSKDELLQKLLSFPNVLITPHQAFATHEALTNIAETTFYNINSWVENKTPENELTVELVG</sequence>
<dbReference type="Pfam" id="PF02826">
    <property type="entry name" value="2-Hacid_dh_C"/>
    <property type="match status" value="1"/>
</dbReference>
<reference evidence="7" key="1">
    <citation type="submission" date="2016-11" db="EMBL/GenBank/DDBJ databases">
        <authorList>
            <person name="Varghese N."/>
            <person name="Submissions S."/>
        </authorList>
    </citation>
    <scope>NUCLEOTIDE SEQUENCE [LARGE SCALE GENOMIC DNA]</scope>
    <source>
        <strain evidence="7">DSM 22623</strain>
    </source>
</reference>
<comment type="similarity">
    <text evidence="1 3">Belongs to the D-isomer specific 2-hydroxyacid dehydrogenase family.</text>
</comment>
<evidence type="ECO:0000313" key="6">
    <source>
        <dbReference type="EMBL" id="SHJ30886.1"/>
    </source>
</evidence>
<feature type="domain" description="D-isomer specific 2-hydroxyacid dehydrogenase catalytic" evidence="4">
    <location>
        <begin position="3"/>
        <end position="327"/>
    </location>
</feature>
<dbReference type="InterPro" id="IPR029752">
    <property type="entry name" value="D-isomer_DH_CS1"/>
</dbReference>
<evidence type="ECO:0000256" key="2">
    <source>
        <dbReference type="ARBA" id="ARBA00023027"/>
    </source>
</evidence>
<dbReference type="InterPro" id="IPR058205">
    <property type="entry name" value="D-LDH-like"/>
</dbReference>
<dbReference type="InterPro" id="IPR036291">
    <property type="entry name" value="NAD(P)-bd_dom_sf"/>
</dbReference>
<dbReference type="EMBL" id="FQYP01000007">
    <property type="protein sequence ID" value="SHJ30886.1"/>
    <property type="molecule type" value="Genomic_DNA"/>
</dbReference>
<dbReference type="AlphaFoldDB" id="A0A1M6I923"/>
<dbReference type="Gene3D" id="3.40.50.720">
    <property type="entry name" value="NAD(P)-binding Rossmann-like Domain"/>
    <property type="match status" value="2"/>
</dbReference>
<dbReference type="PROSITE" id="PS00065">
    <property type="entry name" value="D_2_HYDROXYACID_DH_1"/>
    <property type="match status" value="1"/>
</dbReference>
<dbReference type="InterPro" id="IPR006140">
    <property type="entry name" value="D-isomer_DH_NAD-bd"/>
</dbReference>
<gene>
    <name evidence="6" type="ORF">SAMN04488508_107189</name>
</gene>